<dbReference type="InterPro" id="IPR000742">
    <property type="entry name" value="EGF"/>
</dbReference>
<dbReference type="Gene3D" id="2.60.120.260">
    <property type="entry name" value="Galactose-binding domain-like"/>
    <property type="match status" value="1"/>
</dbReference>
<evidence type="ECO:0000313" key="5">
    <source>
        <dbReference type="Proteomes" id="UP000005408"/>
    </source>
</evidence>
<feature type="domain" description="EGF-like" evidence="3">
    <location>
        <begin position="193"/>
        <end position="222"/>
    </location>
</feature>
<proteinExistence type="predicted"/>
<evidence type="ECO:0000256" key="1">
    <source>
        <dbReference type="ARBA" id="ARBA00022536"/>
    </source>
</evidence>
<dbReference type="PANTHER" id="PTHR24043">
    <property type="entry name" value="SCAVENGER RECEPTOR CLASS F"/>
    <property type="match status" value="1"/>
</dbReference>
<keyword evidence="1" id="KW-0245">EGF-like domain</keyword>
<dbReference type="GO" id="GO:0005044">
    <property type="term" value="F:scavenger receptor activity"/>
    <property type="evidence" value="ECO:0007669"/>
    <property type="project" value="InterPro"/>
</dbReference>
<dbReference type="EnsemblMetazoa" id="G8476.1">
    <property type="protein sequence ID" value="G8476.1:cds"/>
    <property type="gene ID" value="G8476"/>
</dbReference>
<name>A0A8W8NVB3_MAGGI</name>
<keyword evidence="2" id="KW-0732">Signal</keyword>
<evidence type="ECO:0000259" key="3">
    <source>
        <dbReference type="SMART" id="SM00181"/>
    </source>
</evidence>
<evidence type="ECO:0000256" key="2">
    <source>
        <dbReference type="SAM" id="SignalP"/>
    </source>
</evidence>
<protein>
    <recommendedName>
        <fullName evidence="3">EGF-like domain-containing protein</fullName>
    </recommendedName>
</protein>
<dbReference type="PANTHER" id="PTHR24043:SF8">
    <property type="entry name" value="EGF-LIKE DOMAIN-CONTAINING PROTEIN"/>
    <property type="match status" value="1"/>
</dbReference>
<keyword evidence="5" id="KW-1185">Reference proteome</keyword>
<dbReference type="SMART" id="SM00181">
    <property type="entry name" value="EGF"/>
    <property type="match status" value="2"/>
</dbReference>
<reference evidence="4" key="1">
    <citation type="submission" date="2022-08" db="UniProtKB">
        <authorList>
            <consortium name="EnsemblMetazoa"/>
        </authorList>
    </citation>
    <scope>IDENTIFICATION</scope>
    <source>
        <strain evidence="4">05x7-T-G4-1.051#20</strain>
    </source>
</reference>
<accession>A0A8W8NVB3</accession>
<evidence type="ECO:0000313" key="4">
    <source>
        <dbReference type="EnsemblMetazoa" id="G8476.1:cds"/>
    </source>
</evidence>
<organism evidence="4 5">
    <name type="scientific">Magallana gigas</name>
    <name type="common">Pacific oyster</name>
    <name type="synonym">Crassostrea gigas</name>
    <dbReference type="NCBI Taxonomy" id="29159"/>
    <lineage>
        <taxon>Eukaryota</taxon>
        <taxon>Metazoa</taxon>
        <taxon>Spiralia</taxon>
        <taxon>Lophotrochozoa</taxon>
        <taxon>Mollusca</taxon>
        <taxon>Bivalvia</taxon>
        <taxon>Autobranchia</taxon>
        <taxon>Pteriomorphia</taxon>
        <taxon>Ostreida</taxon>
        <taxon>Ostreoidea</taxon>
        <taxon>Ostreidae</taxon>
        <taxon>Magallana</taxon>
    </lineage>
</organism>
<sequence length="274" mass="30631">MKWILYIVLLEVSHCYVNVALNKPAYQQNPFKPNYSTGDASNAVDGQKSDLSRSGGQCVISAGSVTATWWVNLTSIHSIQKIIIYYMTDNKPWGTTNYYTGFFLGFSVYVSNSTYRQQGTLCYKDSNFTLETIPAVVNVVCPVHGQYVIYYNERLTEISYPESYKLYAENNVCEIEVYGCPVTGCFGSNNSLPCLDVNCQYCHKETGTCQMCKPGYKGQTCELECNTGKYGDNCTRSCGNCQSQSQCHKVDGSCSGECAAGYKGRLCTDRKYYF</sequence>
<dbReference type="SUPFAM" id="SSF49785">
    <property type="entry name" value="Galactose-binding domain-like"/>
    <property type="match status" value="1"/>
</dbReference>
<feature type="chain" id="PRO_5036486143" description="EGF-like domain-containing protein" evidence="2">
    <location>
        <begin position="16"/>
        <end position="274"/>
    </location>
</feature>
<dbReference type="Proteomes" id="UP000005408">
    <property type="component" value="Unassembled WGS sequence"/>
</dbReference>
<dbReference type="AlphaFoldDB" id="A0A8W8NVB3"/>
<feature type="signal peptide" evidence="2">
    <location>
        <begin position="1"/>
        <end position="15"/>
    </location>
</feature>
<dbReference type="InterPro" id="IPR042635">
    <property type="entry name" value="MEGF10/SREC1/2-like"/>
</dbReference>
<feature type="domain" description="EGF-like" evidence="3">
    <location>
        <begin position="233"/>
        <end position="268"/>
    </location>
</feature>
<dbReference type="InterPro" id="IPR008979">
    <property type="entry name" value="Galactose-bd-like_sf"/>
</dbReference>